<dbReference type="InterPro" id="IPR003660">
    <property type="entry name" value="HAMP_dom"/>
</dbReference>
<evidence type="ECO:0000256" key="1">
    <source>
        <dbReference type="ARBA" id="ARBA00004141"/>
    </source>
</evidence>
<organism evidence="11 12">
    <name type="scientific">Shewanella bicestrii</name>
    <dbReference type="NCBI Taxonomy" id="2018305"/>
    <lineage>
        <taxon>Bacteria</taxon>
        <taxon>Pseudomonadati</taxon>
        <taxon>Pseudomonadota</taxon>
        <taxon>Gammaproteobacteria</taxon>
        <taxon>Alteromonadales</taxon>
        <taxon>Shewanellaceae</taxon>
        <taxon>Shewanella</taxon>
    </lineage>
</organism>
<comment type="similarity">
    <text evidence="6">Belongs to the methyl-accepting chemotaxis (MCP) protein family.</text>
</comment>
<dbReference type="SMART" id="SM00283">
    <property type="entry name" value="MA"/>
    <property type="match status" value="1"/>
</dbReference>
<feature type="transmembrane region" description="Helical" evidence="8">
    <location>
        <begin position="269"/>
        <end position="289"/>
    </location>
</feature>
<keyword evidence="5 7" id="KW-0807">Transducer</keyword>
<dbReference type="GO" id="GO:0006935">
    <property type="term" value="P:chemotaxis"/>
    <property type="evidence" value="ECO:0007669"/>
    <property type="project" value="UniProtKB-ARBA"/>
</dbReference>
<evidence type="ECO:0000313" key="12">
    <source>
        <dbReference type="Proteomes" id="UP000198367"/>
    </source>
</evidence>
<proteinExistence type="inferred from homology"/>
<evidence type="ECO:0000256" key="4">
    <source>
        <dbReference type="ARBA" id="ARBA00023136"/>
    </source>
</evidence>
<sequence>MLIRSKLLLSAAVSVTALIAMFGLQLHSNSVESELSHAAQTVLELERDVLLLRKNEKDFFGRKDIQYVEKHKEVHAKIDELVPSLESIFKKYKVSTASLESFDRNLNQYQVAFNEVVQLQQEIGLTPKTGLYGTLRTAVHNVESMLKEYDQLSLEVAMLQLRRNEKDFMLRREMSYVETFDANIAKFNASLRASSLDTDTQNKIAALIEQYQKDFKSLVNKEQQLGLSEKDGTMAKLIAANKLTEASADELHNLALKAIDDTESSSVNIGILVFVVIALILAVITYLIIRSIITPVERITQVISRIEVSKDLTLRCDASTQDELGEIAQHFNSMVGSFQQLIEQVIDSVATINTSCKSVSENAMLASEGVAQQLNETDMVATAITEMGATIDEIAKTTELAALKAGKTHDNAQLGQTEVEQTILKIRQLSDQINSSASVVDELERDSETIGSVLDVIRGIAEQTNLLALNAAIEAARAGEQGRGFAVVADEVRSLAMRTQTSTQEIANIIQTLQSRTRAIVQLMDASQKQGAESAEQAAAAGELLKLINTDVHNIMDMSTQIAAAIEEQSMVAAEVNKNVVVIRDIAEDSSRAADANASASDELKSRAEYLVSAVSHFKI</sequence>
<dbReference type="Gene3D" id="6.10.340.10">
    <property type="match status" value="1"/>
</dbReference>
<dbReference type="PROSITE" id="PS50885">
    <property type="entry name" value="HAMP"/>
    <property type="match status" value="1"/>
</dbReference>
<feature type="domain" description="HAMP" evidence="10">
    <location>
        <begin position="290"/>
        <end position="343"/>
    </location>
</feature>
<dbReference type="SMART" id="SM01358">
    <property type="entry name" value="HBM"/>
    <property type="match status" value="1"/>
</dbReference>
<evidence type="ECO:0000256" key="3">
    <source>
        <dbReference type="ARBA" id="ARBA00022989"/>
    </source>
</evidence>
<dbReference type="InterPro" id="IPR004089">
    <property type="entry name" value="MCPsignal_dom"/>
</dbReference>
<dbReference type="CDD" id="cd11386">
    <property type="entry name" value="MCP_signal"/>
    <property type="match status" value="1"/>
</dbReference>
<dbReference type="PANTHER" id="PTHR32089:SF119">
    <property type="entry name" value="METHYL-ACCEPTING CHEMOTAXIS PROTEIN CTPL"/>
    <property type="match status" value="1"/>
</dbReference>
<dbReference type="GO" id="GO:0007165">
    <property type="term" value="P:signal transduction"/>
    <property type="evidence" value="ECO:0007669"/>
    <property type="project" value="UniProtKB-KW"/>
</dbReference>
<dbReference type="SUPFAM" id="SSF58104">
    <property type="entry name" value="Methyl-accepting chemotaxis protein (MCP) signaling domain"/>
    <property type="match status" value="1"/>
</dbReference>
<keyword evidence="12" id="KW-1185">Reference proteome</keyword>
<dbReference type="FunFam" id="1.10.287.950:FF:000001">
    <property type="entry name" value="Methyl-accepting chemotaxis sensory transducer"/>
    <property type="match status" value="1"/>
</dbReference>
<dbReference type="Pfam" id="PF00015">
    <property type="entry name" value="MCPsignal"/>
    <property type="match status" value="1"/>
</dbReference>
<dbReference type="PANTHER" id="PTHR32089">
    <property type="entry name" value="METHYL-ACCEPTING CHEMOTAXIS PROTEIN MCPB"/>
    <property type="match status" value="1"/>
</dbReference>
<evidence type="ECO:0000256" key="5">
    <source>
        <dbReference type="ARBA" id="ARBA00023224"/>
    </source>
</evidence>
<keyword evidence="3 8" id="KW-1133">Transmembrane helix</keyword>
<protein>
    <submittedName>
        <fullName evidence="11">Methyl-accepting chemotaxis protein</fullName>
    </submittedName>
</protein>
<evidence type="ECO:0000256" key="6">
    <source>
        <dbReference type="ARBA" id="ARBA00029447"/>
    </source>
</evidence>
<keyword evidence="4 8" id="KW-0472">Membrane</keyword>
<accession>A0A220UQA5</accession>
<dbReference type="Pfam" id="PF00672">
    <property type="entry name" value="HAMP"/>
    <property type="match status" value="1"/>
</dbReference>
<dbReference type="EMBL" id="CP022358">
    <property type="protein sequence ID" value="ASK70404.1"/>
    <property type="molecule type" value="Genomic_DNA"/>
</dbReference>
<dbReference type="SMART" id="SM00304">
    <property type="entry name" value="HAMP"/>
    <property type="match status" value="1"/>
</dbReference>
<dbReference type="KEGG" id="sbj:CF168_16945"/>
<dbReference type="CDD" id="cd06225">
    <property type="entry name" value="HAMP"/>
    <property type="match status" value="1"/>
</dbReference>
<evidence type="ECO:0000259" key="9">
    <source>
        <dbReference type="PROSITE" id="PS50111"/>
    </source>
</evidence>
<dbReference type="GO" id="GO:0016020">
    <property type="term" value="C:membrane"/>
    <property type="evidence" value="ECO:0007669"/>
    <property type="project" value="UniProtKB-SubCell"/>
</dbReference>
<evidence type="ECO:0000256" key="2">
    <source>
        <dbReference type="ARBA" id="ARBA00022692"/>
    </source>
</evidence>
<gene>
    <name evidence="11" type="ORF">CF168_16945</name>
</gene>
<dbReference type="Gene3D" id="1.10.287.950">
    <property type="entry name" value="Methyl-accepting chemotaxis protein"/>
    <property type="match status" value="1"/>
</dbReference>
<evidence type="ECO:0000313" key="11">
    <source>
        <dbReference type="EMBL" id="ASK70404.1"/>
    </source>
</evidence>
<dbReference type="Proteomes" id="UP000198367">
    <property type="component" value="Chromosome"/>
</dbReference>
<name>A0A220UQA5_9GAMM</name>
<dbReference type="PROSITE" id="PS50111">
    <property type="entry name" value="CHEMOTAXIS_TRANSDUC_2"/>
    <property type="match status" value="1"/>
</dbReference>
<evidence type="ECO:0000259" key="10">
    <source>
        <dbReference type="PROSITE" id="PS50885"/>
    </source>
</evidence>
<feature type="domain" description="Methyl-accepting transducer" evidence="9">
    <location>
        <begin position="348"/>
        <end position="584"/>
    </location>
</feature>
<keyword evidence="2 8" id="KW-0812">Transmembrane</keyword>
<dbReference type="AlphaFoldDB" id="A0A220UQA5"/>
<comment type="subcellular location">
    <subcellularLocation>
        <location evidence="1">Membrane</location>
        <topology evidence="1">Multi-pass membrane protein</topology>
    </subcellularLocation>
</comment>
<evidence type="ECO:0000256" key="8">
    <source>
        <dbReference type="SAM" id="Phobius"/>
    </source>
</evidence>
<dbReference type="InterPro" id="IPR032255">
    <property type="entry name" value="HBM"/>
</dbReference>
<dbReference type="RefSeq" id="WP_089068428.1">
    <property type="nucleotide sequence ID" value="NZ_CP022358.1"/>
</dbReference>
<evidence type="ECO:0000256" key="7">
    <source>
        <dbReference type="PROSITE-ProRule" id="PRU00284"/>
    </source>
</evidence>
<reference evidence="11 12" key="1">
    <citation type="submission" date="2017-07" db="EMBL/GenBank/DDBJ databases">
        <title>Phenotypical and genomic characterization of a clinical isolate of Shewanella bicestrii sp. nov. producing an extended-spectrum beta-lactamase and a new oxacillinase variant.</title>
        <authorList>
            <person name="Jousset A.B."/>
            <person name="Bonnin R.A."/>
            <person name="Girlich D."/>
            <person name="Dabos L."/>
            <person name="Potron A."/>
            <person name="Dortet L."/>
            <person name="Glaser P."/>
            <person name="Naas T."/>
        </authorList>
    </citation>
    <scope>NUCLEOTIDE SEQUENCE [LARGE SCALE GENOMIC DNA]</scope>
    <source>
        <strain evidence="11 12">JAB-1</strain>
    </source>
</reference>